<protein>
    <submittedName>
        <fullName evidence="1">AMP-binding protein</fullName>
    </submittedName>
</protein>
<evidence type="ECO:0000313" key="2">
    <source>
        <dbReference type="Proteomes" id="UP001375539"/>
    </source>
</evidence>
<sequence length="493" mass="52928">MTRAAASADWELSRHVEFWRQQLAGIAPLELPTDRQRPVVRSAETSTYDIDVPSHLPAAVGELARRYEATSHEVLVAAVQALFTRYSGQDDIAVGTLSPRSGHTVVLRSRVEARASFGELVAQVKETVRDAFGHDGVSLAQLVDALAPQQDTSVTPFVQAMVVVREESGALPAPFDPLDLSLEFAGPAERPTARIRFSTALFDEPTVARLAGHLGVLLAGAAADPRRAIPALPMLTDSEYDQVVREWNATDREVPTGTFPELFATHVASRPDAVAVIDEHGTVTYRELDERANRLAHHLRGLGAGRDVLVGLCVERGAPMAVGLLGIMKAGAAYLPLDADYPPGRLAYMLQDSGARLVVTQRGLRDRLPHTDAVLVTVDQDPEPADSDRYPLSAPDVEMSPQDLAYVIYTSGSTGKPKGVLVSHAGIGNLAAVQTEHFDVTPDSRILQFASASFDAAFWEICMGLVTGAALVMGSKDAMLPGEPLAAYAVEHQ</sequence>
<organism evidence="1 2">
    <name type="scientific">Streptomyces pratisoli</name>
    <dbReference type="NCBI Taxonomy" id="3139917"/>
    <lineage>
        <taxon>Bacteria</taxon>
        <taxon>Bacillati</taxon>
        <taxon>Actinomycetota</taxon>
        <taxon>Actinomycetes</taxon>
        <taxon>Kitasatosporales</taxon>
        <taxon>Streptomycetaceae</taxon>
        <taxon>Streptomyces</taxon>
    </lineage>
</organism>
<reference evidence="1" key="1">
    <citation type="submission" date="2024-03" db="EMBL/GenBank/DDBJ databases">
        <title>Novel Streptomyces species of biotechnological and ecological value are a feature of Machair soil.</title>
        <authorList>
            <person name="Prole J.R."/>
            <person name="Goodfellow M."/>
            <person name="Allenby N."/>
            <person name="Ward A.C."/>
        </authorList>
    </citation>
    <scope>NUCLEOTIDE SEQUENCE</scope>
    <source>
        <strain evidence="1">MS1.AVA.4</strain>
    </source>
</reference>
<gene>
    <name evidence="1" type="ORF">WKI58_28670</name>
</gene>
<evidence type="ECO:0000313" key="1">
    <source>
        <dbReference type="EMBL" id="MEJ8660445.1"/>
    </source>
</evidence>
<name>A0ACC6QPJ7_9ACTN</name>
<dbReference type="Proteomes" id="UP001375539">
    <property type="component" value="Unassembled WGS sequence"/>
</dbReference>
<dbReference type="EMBL" id="JBBKAI010000002">
    <property type="protein sequence ID" value="MEJ8660445.1"/>
    <property type="molecule type" value="Genomic_DNA"/>
</dbReference>
<comment type="caution">
    <text evidence="1">The sequence shown here is derived from an EMBL/GenBank/DDBJ whole genome shotgun (WGS) entry which is preliminary data.</text>
</comment>
<keyword evidence="2" id="KW-1185">Reference proteome</keyword>
<proteinExistence type="predicted"/>
<accession>A0ACC6QPJ7</accession>